<protein>
    <submittedName>
        <fullName evidence="1">Uncharacterized protein</fullName>
    </submittedName>
</protein>
<keyword evidence="2" id="KW-1185">Reference proteome</keyword>
<name>A0AAD9V7W4_ACRCE</name>
<comment type="caution">
    <text evidence="1">The sequence shown here is derived from an EMBL/GenBank/DDBJ whole genome shotgun (WGS) entry which is preliminary data.</text>
</comment>
<dbReference type="Proteomes" id="UP001249851">
    <property type="component" value="Unassembled WGS sequence"/>
</dbReference>
<dbReference type="EMBL" id="JARQWQ010000023">
    <property type="protein sequence ID" value="KAK2564005.1"/>
    <property type="molecule type" value="Genomic_DNA"/>
</dbReference>
<reference evidence="1" key="1">
    <citation type="journal article" date="2023" name="G3 (Bethesda)">
        <title>Whole genome assembly and annotation of the endangered Caribbean coral Acropora cervicornis.</title>
        <authorList>
            <person name="Selwyn J.D."/>
            <person name="Vollmer S.V."/>
        </authorList>
    </citation>
    <scope>NUCLEOTIDE SEQUENCE</scope>
    <source>
        <strain evidence="1">K2</strain>
    </source>
</reference>
<sequence>MAHQGIKEAKRYLKTEFKGHVGREKLCADHCTPYALNDPSEKKFQRPRDTSHNVECKSCISLEKVMETITAEIDSVNADQEIKERMKHECKQYIKSINAWKAHLLRTVNQEEAKQDALAALDEHSCVIVMNWAMKFLPLHYRERMSEIFRKRGKSWHIKREYPQVDSAFFRSDNAGCYHSGALLPSLHEIGKRTGITPLRYDFSDPQSGKDICDRKTAPMKSHIKRWVNEKHDDVLTSLDMKIALKSHGGLKECRIAVVKIDPVAENASPPNKIPRISLLNNFALTKNGIRVWRAYNVGLGKVLLYKDLNVQTQDTNLAVIHDFGPKHQTGSISSSQVQRKEIFSWNGITCVLTFKSLEEAEAHMDTGKHVKASEYESVYDSAIKMWAERVTEVNLVSSGRH</sequence>
<dbReference type="PANTHER" id="PTHR33845">
    <property type="entry name" value="C2H2-TYPE DOMAIN-CONTAINING PROTEIN"/>
    <property type="match status" value="1"/>
</dbReference>
<gene>
    <name evidence="1" type="ORF">P5673_012214</name>
</gene>
<evidence type="ECO:0000313" key="2">
    <source>
        <dbReference type="Proteomes" id="UP001249851"/>
    </source>
</evidence>
<reference evidence="1" key="2">
    <citation type="journal article" date="2023" name="Science">
        <title>Genomic signatures of disease resistance in endangered staghorn corals.</title>
        <authorList>
            <person name="Vollmer S.V."/>
            <person name="Selwyn J.D."/>
            <person name="Despard B.A."/>
            <person name="Roesel C.L."/>
        </authorList>
    </citation>
    <scope>NUCLEOTIDE SEQUENCE</scope>
    <source>
        <strain evidence="1">K2</strain>
    </source>
</reference>
<organism evidence="1 2">
    <name type="scientific">Acropora cervicornis</name>
    <name type="common">Staghorn coral</name>
    <dbReference type="NCBI Taxonomy" id="6130"/>
    <lineage>
        <taxon>Eukaryota</taxon>
        <taxon>Metazoa</taxon>
        <taxon>Cnidaria</taxon>
        <taxon>Anthozoa</taxon>
        <taxon>Hexacorallia</taxon>
        <taxon>Scleractinia</taxon>
        <taxon>Astrocoeniina</taxon>
        <taxon>Acroporidae</taxon>
        <taxon>Acropora</taxon>
    </lineage>
</organism>
<dbReference type="PANTHER" id="PTHR33845:SF1">
    <property type="entry name" value="C2H2-TYPE DOMAIN-CONTAINING PROTEIN"/>
    <property type="match status" value="1"/>
</dbReference>
<accession>A0AAD9V7W4</accession>
<proteinExistence type="predicted"/>
<dbReference type="AlphaFoldDB" id="A0AAD9V7W4"/>
<evidence type="ECO:0000313" key="1">
    <source>
        <dbReference type="EMBL" id="KAK2564005.1"/>
    </source>
</evidence>